<evidence type="ECO:0000256" key="4">
    <source>
        <dbReference type="ARBA" id="ARBA00023172"/>
    </source>
</evidence>
<dbReference type="HOGENOM" id="CLU_027562_9_5_10"/>
<reference evidence="8 9" key="1">
    <citation type="journal article" date="2013" name="Appl. Environ. Microbiol.">
        <title>The genome of the alga-associated marine flavobacterium Formosa agariphila KMM 3901T reveals a broad potential for degradation of algal polysaccharides.</title>
        <authorList>
            <person name="Mann A.J."/>
            <person name="Hahnke R.L."/>
            <person name="Huang S."/>
            <person name="Werner J."/>
            <person name="Xing P."/>
            <person name="Barbeyron T."/>
            <person name="Huettel B."/>
            <person name="Stueber K."/>
            <person name="Reinhardt R."/>
            <person name="Harder J."/>
            <person name="Gloeckner F.O."/>
            <person name="Amann R.I."/>
            <person name="Teeling H."/>
        </authorList>
    </citation>
    <scope>NUCLEOTIDE SEQUENCE [LARGE SCALE GENOMIC DNA]</scope>
    <source>
        <strain evidence="9">DSM 15362 / KCTC 12365 / LMG 23005 / KMM 3901</strain>
    </source>
</reference>
<dbReference type="PROSITE" id="PS51900">
    <property type="entry name" value="CB"/>
    <property type="match status" value="1"/>
</dbReference>
<feature type="domain" description="Tyr recombinase" evidence="6">
    <location>
        <begin position="200"/>
        <end position="372"/>
    </location>
</feature>
<accession>T2KJK7</accession>
<keyword evidence="9" id="KW-1185">Reference proteome</keyword>
<sequence length="376" mass="43996">MEHGRSITLKHLFIKNKKYIGLQYSSDKIIDALIKQLADIKWSDEFNMAYVLNTNENLNSIFDTFRGIAWINSRYFFDQKPIHENNEPMDITWFRKRVVPNSYRLCPSTYLDKLELKKYANNTVKSYILAFEKFINYYKSKPLLEINENDVRQYILSLIHENKSDSYVNIAINSIKFYYETVLGMPNRFYKIERPRKAKKLPKILSKADVLKVIDHTNNLKHKCIVSLLYSSGIRRSELVNLKISDIDSIRMLIRIESAKGKKDRYTLLSYQLLKELREYYKQWKPKTYIIEGLPGQQYSAQSIGRIVVNAAKKAGLRNTVTPHILRHSFATHLLESGVDIRQIQVLLGHSSTKTTEIYTHVATTTFKKIINPLDN</sequence>
<keyword evidence="4" id="KW-0233">DNA recombination</keyword>
<dbReference type="InterPro" id="IPR050090">
    <property type="entry name" value="Tyrosine_recombinase_XerCD"/>
</dbReference>
<proteinExistence type="inferred from homology"/>
<dbReference type="Pfam" id="PF13495">
    <property type="entry name" value="Phage_int_SAM_4"/>
    <property type="match status" value="1"/>
</dbReference>
<dbReference type="eggNOG" id="COG4974">
    <property type="taxonomic scope" value="Bacteria"/>
</dbReference>
<evidence type="ECO:0000313" key="8">
    <source>
        <dbReference type="EMBL" id="CDF79072.1"/>
    </source>
</evidence>
<dbReference type="PROSITE" id="PS51898">
    <property type="entry name" value="TYR_RECOMBINASE"/>
    <property type="match status" value="1"/>
</dbReference>
<dbReference type="InterPro" id="IPR013762">
    <property type="entry name" value="Integrase-like_cat_sf"/>
</dbReference>
<dbReference type="GO" id="GO:0003677">
    <property type="term" value="F:DNA binding"/>
    <property type="evidence" value="ECO:0007669"/>
    <property type="project" value="UniProtKB-UniRule"/>
</dbReference>
<dbReference type="InterPro" id="IPR002104">
    <property type="entry name" value="Integrase_catalytic"/>
</dbReference>
<dbReference type="PANTHER" id="PTHR30349">
    <property type="entry name" value="PHAGE INTEGRASE-RELATED"/>
    <property type="match status" value="1"/>
</dbReference>
<dbReference type="InterPro" id="IPR044068">
    <property type="entry name" value="CB"/>
</dbReference>
<evidence type="ECO:0000259" key="6">
    <source>
        <dbReference type="PROSITE" id="PS51898"/>
    </source>
</evidence>
<dbReference type="Proteomes" id="UP000016160">
    <property type="component" value="Chromosome"/>
</dbReference>
<dbReference type="Pfam" id="PF00589">
    <property type="entry name" value="Phage_integrase"/>
    <property type="match status" value="1"/>
</dbReference>
<evidence type="ECO:0000256" key="3">
    <source>
        <dbReference type="ARBA" id="ARBA00023125"/>
    </source>
</evidence>
<dbReference type="EMBL" id="HG315671">
    <property type="protein sequence ID" value="CDF79072.1"/>
    <property type="molecule type" value="Genomic_DNA"/>
</dbReference>
<evidence type="ECO:0000256" key="5">
    <source>
        <dbReference type="PROSITE-ProRule" id="PRU01248"/>
    </source>
</evidence>
<dbReference type="STRING" id="1347342.BN863_13600"/>
<dbReference type="Gene3D" id="1.10.150.130">
    <property type="match status" value="1"/>
</dbReference>
<protein>
    <submittedName>
        <fullName evidence="8">Tyrosine-type site specific recombinase</fullName>
    </submittedName>
</protein>
<keyword evidence="2" id="KW-0229">DNA integration</keyword>
<dbReference type="GO" id="GO:0006310">
    <property type="term" value="P:DNA recombination"/>
    <property type="evidence" value="ECO:0007669"/>
    <property type="project" value="UniProtKB-KW"/>
</dbReference>
<name>T2KJK7_FORAG</name>
<evidence type="ECO:0000313" key="9">
    <source>
        <dbReference type="Proteomes" id="UP000016160"/>
    </source>
</evidence>
<dbReference type="AlphaFoldDB" id="T2KJK7"/>
<keyword evidence="3 5" id="KW-0238">DNA-binding</keyword>
<evidence type="ECO:0000256" key="2">
    <source>
        <dbReference type="ARBA" id="ARBA00022908"/>
    </source>
</evidence>
<dbReference type="InterPro" id="IPR004107">
    <property type="entry name" value="Integrase_SAM-like_N"/>
</dbReference>
<dbReference type="GO" id="GO:0015074">
    <property type="term" value="P:DNA integration"/>
    <property type="evidence" value="ECO:0007669"/>
    <property type="project" value="UniProtKB-KW"/>
</dbReference>
<comment type="similarity">
    <text evidence="1">Belongs to the 'phage' integrase family.</text>
</comment>
<dbReference type="RefSeq" id="WP_051774587.1">
    <property type="nucleotide sequence ID" value="NZ_HG315671.1"/>
</dbReference>
<organism evidence="8 9">
    <name type="scientific">Formosa agariphila (strain DSM 15362 / KCTC 12365 / LMG 23005 / KMM 3901 / M-2Alg 35-1)</name>
    <dbReference type="NCBI Taxonomy" id="1347342"/>
    <lineage>
        <taxon>Bacteria</taxon>
        <taxon>Pseudomonadati</taxon>
        <taxon>Bacteroidota</taxon>
        <taxon>Flavobacteriia</taxon>
        <taxon>Flavobacteriales</taxon>
        <taxon>Flavobacteriaceae</taxon>
        <taxon>Formosa</taxon>
    </lineage>
</organism>
<evidence type="ECO:0000256" key="1">
    <source>
        <dbReference type="ARBA" id="ARBA00008857"/>
    </source>
</evidence>
<dbReference type="Gene3D" id="1.10.443.10">
    <property type="entry name" value="Intergrase catalytic core"/>
    <property type="match status" value="1"/>
</dbReference>
<dbReference type="OrthoDB" id="9801717at2"/>
<evidence type="ECO:0000259" key="7">
    <source>
        <dbReference type="PROSITE" id="PS51900"/>
    </source>
</evidence>
<dbReference type="InterPro" id="IPR010998">
    <property type="entry name" value="Integrase_recombinase_N"/>
</dbReference>
<dbReference type="PANTHER" id="PTHR30349:SF64">
    <property type="entry name" value="PROPHAGE INTEGRASE INTD-RELATED"/>
    <property type="match status" value="1"/>
</dbReference>
<dbReference type="NCBIfam" id="NF040815">
    <property type="entry name" value="recomb_XerA_Arch"/>
    <property type="match status" value="1"/>
</dbReference>
<dbReference type="SUPFAM" id="SSF56349">
    <property type="entry name" value="DNA breaking-rejoining enzymes"/>
    <property type="match status" value="1"/>
</dbReference>
<dbReference type="PATRIC" id="fig|1347342.6.peg.1368"/>
<feature type="domain" description="Core-binding (CB)" evidence="7">
    <location>
        <begin position="101"/>
        <end position="183"/>
    </location>
</feature>
<dbReference type="InterPro" id="IPR011010">
    <property type="entry name" value="DNA_brk_join_enz"/>
</dbReference>
<gene>
    <name evidence="8" type="ORF">BN863_13600</name>
</gene>